<dbReference type="InterPro" id="IPR008254">
    <property type="entry name" value="Flavodoxin/NO_synth"/>
</dbReference>
<evidence type="ECO:0000313" key="7">
    <source>
        <dbReference type="EMBL" id="TDQ68721.1"/>
    </source>
</evidence>
<dbReference type="PANTHER" id="PTHR43717:SF1">
    <property type="entry name" value="ANAEROBIC NITRIC OXIDE REDUCTASE FLAVORUBREDOXIN"/>
    <property type="match status" value="1"/>
</dbReference>
<dbReference type="PROSITE" id="PS50902">
    <property type="entry name" value="FLAVODOXIN_LIKE"/>
    <property type="match status" value="1"/>
</dbReference>
<reference evidence="7 8" key="1">
    <citation type="submission" date="2019-03" db="EMBL/GenBank/DDBJ databases">
        <title>Genomic Encyclopedia of Type Strains, Phase IV (KMG-IV): sequencing the most valuable type-strain genomes for metagenomic binning, comparative biology and taxonomic classification.</title>
        <authorList>
            <person name="Goeker M."/>
        </authorList>
    </citation>
    <scope>NUCLEOTIDE SEQUENCE [LARGE SCALE GENOMIC DNA]</scope>
    <source>
        <strain evidence="7 8">DSM 13328</strain>
    </source>
</reference>
<feature type="domain" description="Flavodoxin-like" evidence="6">
    <location>
        <begin position="3"/>
        <end position="139"/>
    </location>
</feature>
<organism evidence="7 8">
    <name type="scientific">Methanimicrococcus blatticola</name>
    <dbReference type="NCBI Taxonomy" id="91560"/>
    <lineage>
        <taxon>Archaea</taxon>
        <taxon>Methanobacteriati</taxon>
        <taxon>Methanobacteriota</taxon>
        <taxon>Stenosarchaea group</taxon>
        <taxon>Methanomicrobia</taxon>
        <taxon>Methanosarcinales</taxon>
        <taxon>Methanosarcinaceae</taxon>
        <taxon>Methanimicrococcus</taxon>
    </lineage>
</organism>
<dbReference type="SUPFAM" id="SSF52218">
    <property type="entry name" value="Flavoproteins"/>
    <property type="match status" value="1"/>
</dbReference>
<keyword evidence="4" id="KW-0288">FMN</keyword>
<sequence>MKMCIIYWSGTGNTEAMANLICEGAVSAGADVTLKEVSSASVSDIQAADIAIFGCPSMGDEILEEDEFEPFMKSVTDTLGGKKIGLFGSYDWGDGEWMRTWESDVKKAGAVLLKDGLIVNLTPAGTDIDKCREFGKDIAGM</sequence>
<dbReference type="Proteomes" id="UP000294855">
    <property type="component" value="Unassembled WGS sequence"/>
</dbReference>
<keyword evidence="8" id="KW-1185">Reference proteome</keyword>
<dbReference type="InterPro" id="IPR010087">
    <property type="entry name" value="Flav_short"/>
</dbReference>
<evidence type="ECO:0000256" key="1">
    <source>
        <dbReference type="ARBA" id="ARBA00001917"/>
    </source>
</evidence>
<dbReference type="AlphaFoldDB" id="A0A484F6J6"/>
<gene>
    <name evidence="7" type="ORF">C7391_0912</name>
</gene>
<dbReference type="GO" id="GO:0009055">
    <property type="term" value="F:electron transfer activity"/>
    <property type="evidence" value="ECO:0007669"/>
    <property type="project" value="InterPro"/>
</dbReference>
<dbReference type="GO" id="GO:0010181">
    <property type="term" value="F:FMN binding"/>
    <property type="evidence" value="ECO:0007669"/>
    <property type="project" value="InterPro"/>
</dbReference>
<dbReference type="InterPro" id="IPR001226">
    <property type="entry name" value="Flavodoxin_CS"/>
</dbReference>
<dbReference type="RefSeq" id="WP_133517374.1">
    <property type="nucleotide sequence ID" value="NZ_JAHDUW010000003.1"/>
</dbReference>
<comment type="cofactor">
    <cofactor evidence="1">
        <name>FMN</name>
        <dbReference type="ChEBI" id="CHEBI:58210"/>
    </cofactor>
</comment>
<accession>A0A484F6J6</accession>
<evidence type="ECO:0000256" key="5">
    <source>
        <dbReference type="ARBA" id="ARBA00022982"/>
    </source>
</evidence>
<dbReference type="EMBL" id="SNYS01000008">
    <property type="protein sequence ID" value="TDQ68721.1"/>
    <property type="molecule type" value="Genomic_DNA"/>
</dbReference>
<proteinExistence type="predicted"/>
<dbReference type="PROSITE" id="PS00201">
    <property type="entry name" value="FLAVODOXIN"/>
    <property type="match status" value="1"/>
</dbReference>
<dbReference type="OrthoDB" id="6433at2157"/>
<dbReference type="Gene3D" id="3.40.50.360">
    <property type="match status" value="1"/>
</dbReference>
<evidence type="ECO:0000259" key="6">
    <source>
        <dbReference type="PROSITE" id="PS50902"/>
    </source>
</evidence>
<keyword evidence="2" id="KW-0813">Transport</keyword>
<keyword evidence="3" id="KW-0285">Flavoprotein</keyword>
<dbReference type="Pfam" id="PF00258">
    <property type="entry name" value="Flavodoxin_1"/>
    <property type="match status" value="1"/>
</dbReference>
<evidence type="ECO:0000256" key="3">
    <source>
        <dbReference type="ARBA" id="ARBA00022630"/>
    </source>
</evidence>
<keyword evidence="5" id="KW-0249">Electron transport</keyword>
<evidence type="ECO:0000256" key="2">
    <source>
        <dbReference type="ARBA" id="ARBA00022448"/>
    </source>
</evidence>
<comment type="caution">
    <text evidence="7">The sequence shown here is derived from an EMBL/GenBank/DDBJ whole genome shotgun (WGS) entry which is preliminary data.</text>
</comment>
<dbReference type="InterPro" id="IPR029039">
    <property type="entry name" value="Flavoprotein-like_sf"/>
</dbReference>
<dbReference type="NCBIfam" id="TIGR01753">
    <property type="entry name" value="flav_short"/>
    <property type="match status" value="1"/>
</dbReference>
<evidence type="ECO:0000313" key="8">
    <source>
        <dbReference type="Proteomes" id="UP000294855"/>
    </source>
</evidence>
<name>A0A484F6J6_9EURY</name>
<dbReference type="PANTHER" id="PTHR43717">
    <property type="entry name" value="ANAEROBIC NITRIC OXIDE REDUCTASE FLAVORUBREDOXIN"/>
    <property type="match status" value="1"/>
</dbReference>
<evidence type="ECO:0000256" key="4">
    <source>
        <dbReference type="ARBA" id="ARBA00022643"/>
    </source>
</evidence>
<protein>
    <submittedName>
        <fullName evidence="7">Flavodoxin short chain</fullName>
    </submittedName>
</protein>